<proteinExistence type="inferred from homology"/>
<dbReference type="SMART" id="SM00214">
    <property type="entry name" value="VWC"/>
    <property type="match status" value="1"/>
</dbReference>
<keyword evidence="3" id="KW-0964">Secreted</keyword>
<dbReference type="PROSITE" id="PS01208">
    <property type="entry name" value="VWFC_1"/>
    <property type="match status" value="1"/>
</dbReference>
<comment type="subcellular location">
    <subcellularLocation>
        <location evidence="1">Secreted</location>
    </subcellularLocation>
</comment>
<dbReference type="PROSITE" id="PS00222">
    <property type="entry name" value="IGFBP_N_1"/>
    <property type="match status" value="1"/>
</dbReference>
<dbReference type="GO" id="GO:0007165">
    <property type="term" value="P:signal transduction"/>
    <property type="evidence" value="ECO:0007669"/>
    <property type="project" value="InterPro"/>
</dbReference>
<dbReference type="GO" id="GO:0005178">
    <property type="term" value="F:integrin binding"/>
    <property type="evidence" value="ECO:0007669"/>
    <property type="project" value="TreeGrafter"/>
</dbReference>
<evidence type="ECO:0000256" key="2">
    <source>
        <dbReference type="ARBA" id="ARBA00008125"/>
    </source>
</evidence>
<dbReference type="PANTHER" id="PTHR11348:SF17">
    <property type="entry name" value="CCN"/>
    <property type="match status" value="1"/>
</dbReference>
<dbReference type="SMART" id="SM00209">
    <property type="entry name" value="TSP1"/>
    <property type="match status" value="1"/>
</dbReference>
<dbReference type="EMBL" id="GEDC01024739">
    <property type="protein sequence ID" value="JAS12559.1"/>
    <property type="molecule type" value="Transcribed_RNA"/>
</dbReference>
<feature type="domain" description="VWFC" evidence="7">
    <location>
        <begin position="103"/>
        <end position="169"/>
    </location>
</feature>
<evidence type="ECO:0000256" key="5">
    <source>
        <dbReference type="ARBA" id="ARBA00023157"/>
    </source>
</evidence>
<organism evidence="9">
    <name type="scientific">Clastoptera arizonana</name>
    <name type="common">Arizona spittle bug</name>
    <dbReference type="NCBI Taxonomy" id="38151"/>
    <lineage>
        <taxon>Eukaryota</taxon>
        <taxon>Metazoa</taxon>
        <taxon>Ecdysozoa</taxon>
        <taxon>Arthropoda</taxon>
        <taxon>Hexapoda</taxon>
        <taxon>Insecta</taxon>
        <taxon>Pterygota</taxon>
        <taxon>Neoptera</taxon>
        <taxon>Paraneoptera</taxon>
        <taxon>Hemiptera</taxon>
        <taxon>Auchenorrhyncha</taxon>
        <taxon>Cercopoidea</taxon>
        <taxon>Clastopteridae</taxon>
        <taxon>Clastoptera</taxon>
    </lineage>
</organism>
<dbReference type="GO" id="GO:0007155">
    <property type="term" value="P:cell adhesion"/>
    <property type="evidence" value="ECO:0007669"/>
    <property type="project" value="TreeGrafter"/>
</dbReference>
<gene>
    <name evidence="9" type="ORF">g.762</name>
</gene>
<dbReference type="InterPro" id="IPR036383">
    <property type="entry name" value="TSP1_rpt_sf"/>
</dbReference>
<feature type="domain" description="IGFBP N-terminal" evidence="8">
    <location>
        <begin position="29"/>
        <end position="100"/>
    </location>
</feature>
<dbReference type="InterPro" id="IPR050941">
    <property type="entry name" value="CCN"/>
</dbReference>
<dbReference type="SUPFAM" id="SSF57184">
    <property type="entry name" value="Growth factor receptor domain"/>
    <property type="match status" value="1"/>
</dbReference>
<dbReference type="Pfam" id="PF00093">
    <property type="entry name" value="VWC"/>
    <property type="match status" value="1"/>
</dbReference>
<keyword evidence="5" id="KW-1015">Disulfide bond</keyword>
<dbReference type="InterPro" id="IPR017891">
    <property type="entry name" value="Insulin_GF-bd_Cys-rich_CS"/>
</dbReference>
<dbReference type="PROSITE" id="PS50184">
    <property type="entry name" value="VWFC_2"/>
    <property type="match status" value="1"/>
</dbReference>
<dbReference type="Gene3D" id="2.20.100.10">
    <property type="entry name" value="Thrombospondin type-1 (TSP1) repeat"/>
    <property type="match status" value="1"/>
</dbReference>
<protein>
    <recommendedName>
        <fullName evidence="10">VWFC domain-containing protein</fullName>
    </recommendedName>
</protein>
<comment type="similarity">
    <text evidence="2">Belongs to the CCN family.</text>
</comment>
<dbReference type="SUPFAM" id="SSF57603">
    <property type="entry name" value="FnI-like domain"/>
    <property type="match status" value="1"/>
</dbReference>
<dbReference type="GO" id="GO:0031012">
    <property type="term" value="C:extracellular matrix"/>
    <property type="evidence" value="ECO:0007669"/>
    <property type="project" value="TreeGrafter"/>
</dbReference>
<feature type="signal peptide" evidence="6">
    <location>
        <begin position="1"/>
        <end position="20"/>
    </location>
</feature>
<evidence type="ECO:0008006" key="10">
    <source>
        <dbReference type="Google" id="ProtNLM"/>
    </source>
</evidence>
<accession>A0A1B6CGN4</accession>
<name>A0A1B6CGN4_9HEMI</name>
<dbReference type="GO" id="GO:0045597">
    <property type="term" value="P:positive regulation of cell differentiation"/>
    <property type="evidence" value="ECO:0007669"/>
    <property type="project" value="TreeGrafter"/>
</dbReference>
<feature type="non-terminal residue" evidence="9">
    <location>
        <position position="1"/>
    </location>
</feature>
<evidence type="ECO:0000256" key="4">
    <source>
        <dbReference type="ARBA" id="ARBA00022729"/>
    </source>
</evidence>
<dbReference type="InterPro" id="IPR001007">
    <property type="entry name" value="VWF_dom"/>
</dbReference>
<evidence type="ECO:0000256" key="1">
    <source>
        <dbReference type="ARBA" id="ARBA00004613"/>
    </source>
</evidence>
<keyword evidence="4 6" id="KW-0732">Signal</keyword>
<dbReference type="Pfam" id="PF19035">
    <property type="entry name" value="TSP1_CCN"/>
    <property type="match status" value="1"/>
</dbReference>
<feature type="chain" id="PRO_5008580368" description="VWFC domain-containing protein" evidence="6">
    <location>
        <begin position="21"/>
        <end position="352"/>
    </location>
</feature>
<dbReference type="GO" id="GO:0005615">
    <property type="term" value="C:extracellular space"/>
    <property type="evidence" value="ECO:0007669"/>
    <property type="project" value="TreeGrafter"/>
</dbReference>
<dbReference type="AlphaFoldDB" id="A0A1B6CGN4"/>
<dbReference type="InterPro" id="IPR000867">
    <property type="entry name" value="IGFBP-like"/>
</dbReference>
<evidence type="ECO:0000313" key="9">
    <source>
        <dbReference type="EMBL" id="JAS12559.1"/>
    </source>
</evidence>
<reference evidence="9" key="1">
    <citation type="submission" date="2015-12" db="EMBL/GenBank/DDBJ databases">
        <title>De novo transcriptome assembly of four potential Pierce s Disease insect vectors from Arizona vineyards.</title>
        <authorList>
            <person name="Tassone E.E."/>
        </authorList>
    </citation>
    <scope>NUCLEOTIDE SEQUENCE</scope>
</reference>
<dbReference type="PANTHER" id="PTHR11348">
    <property type="entry name" value="CONNECTIVE TISSUE GROWTH FACTOR-RELATED"/>
    <property type="match status" value="1"/>
</dbReference>
<dbReference type="InterPro" id="IPR009030">
    <property type="entry name" value="Growth_fac_rcpt_cys_sf"/>
</dbReference>
<dbReference type="SMART" id="SM00121">
    <property type="entry name" value="IB"/>
    <property type="match status" value="1"/>
</dbReference>
<dbReference type="Pfam" id="PF00219">
    <property type="entry name" value="IGFBP"/>
    <property type="match status" value="1"/>
</dbReference>
<sequence>LNLAMVLVVALLLMLPAGLCNDLHLFSEIHSHCSYPCECPPEVPLCAPGVPIVRDGCGCCPICALQVGGQCDGNALCDVTKNLVCHYQTSASNFGTCRATEVSPCVVHNRTYENGEIFMLDCRTQCACQNGTYACASLCPQENISPRGTCRHPRLVDVPGQCCREWICDNLPVQRPTECVPRFSQWTPCSTSCGLGLSRRVSNVNDDCKARNETRLCQLRPCAKKYEVSIKPFHHIRRGHECKATQRTDFPTRLRYGTCVSRRQYRPKYCGHCSGCCGPDLSTTIQVDFKCDGENRVEDADEGADLWYRGGVPRSEGEAVSVSVQWVLKCSCPKTCEDHVTDSPFPHLLLHR</sequence>
<feature type="non-terminal residue" evidence="9">
    <location>
        <position position="352"/>
    </location>
</feature>
<evidence type="ECO:0000259" key="7">
    <source>
        <dbReference type="PROSITE" id="PS50184"/>
    </source>
</evidence>
<dbReference type="PROSITE" id="PS50092">
    <property type="entry name" value="TSP1"/>
    <property type="match status" value="1"/>
</dbReference>
<dbReference type="InterPro" id="IPR000884">
    <property type="entry name" value="TSP1_rpt"/>
</dbReference>
<evidence type="ECO:0000256" key="3">
    <source>
        <dbReference type="ARBA" id="ARBA00022525"/>
    </source>
</evidence>
<dbReference type="InterPro" id="IPR043973">
    <property type="entry name" value="TSP1_CCN"/>
</dbReference>
<evidence type="ECO:0000259" key="8">
    <source>
        <dbReference type="PROSITE" id="PS51323"/>
    </source>
</evidence>
<dbReference type="GO" id="GO:0008201">
    <property type="term" value="F:heparin binding"/>
    <property type="evidence" value="ECO:0007669"/>
    <property type="project" value="TreeGrafter"/>
</dbReference>
<dbReference type="PROSITE" id="PS51323">
    <property type="entry name" value="IGFBP_N_2"/>
    <property type="match status" value="1"/>
</dbReference>
<evidence type="ECO:0000256" key="6">
    <source>
        <dbReference type="SAM" id="SignalP"/>
    </source>
</evidence>